<evidence type="ECO:0000313" key="2">
    <source>
        <dbReference type="EMBL" id="KAJ3835098.1"/>
    </source>
</evidence>
<feature type="region of interest" description="Disordered" evidence="1">
    <location>
        <begin position="232"/>
        <end position="271"/>
    </location>
</feature>
<dbReference type="AlphaFoldDB" id="A0AA38P2H0"/>
<dbReference type="Gene3D" id="1.10.10.2360">
    <property type="match status" value="1"/>
</dbReference>
<keyword evidence="3" id="KW-1185">Reference proteome</keyword>
<name>A0AA38P2H0_9AGAR</name>
<evidence type="ECO:0000256" key="1">
    <source>
        <dbReference type="SAM" id="MobiDB-lite"/>
    </source>
</evidence>
<organism evidence="2 3">
    <name type="scientific">Lentinula raphanica</name>
    <dbReference type="NCBI Taxonomy" id="153919"/>
    <lineage>
        <taxon>Eukaryota</taxon>
        <taxon>Fungi</taxon>
        <taxon>Dikarya</taxon>
        <taxon>Basidiomycota</taxon>
        <taxon>Agaricomycotina</taxon>
        <taxon>Agaricomycetes</taxon>
        <taxon>Agaricomycetidae</taxon>
        <taxon>Agaricales</taxon>
        <taxon>Marasmiineae</taxon>
        <taxon>Omphalotaceae</taxon>
        <taxon>Lentinula</taxon>
    </lineage>
</organism>
<gene>
    <name evidence="2" type="ORF">F5878DRAFT_588551</name>
</gene>
<feature type="compositionally biased region" description="Low complexity" evidence="1">
    <location>
        <begin position="232"/>
        <end position="252"/>
    </location>
</feature>
<evidence type="ECO:0000313" key="3">
    <source>
        <dbReference type="Proteomes" id="UP001163846"/>
    </source>
</evidence>
<reference evidence="2" key="1">
    <citation type="submission" date="2022-08" db="EMBL/GenBank/DDBJ databases">
        <authorList>
            <consortium name="DOE Joint Genome Institute"/>
            <person name="Min B."/>
            <person name="Riley R."/>
            <person name="Sierra-Patev S."/>
            <person name="Naranjo-Ortiz M."/>
            <person name="Looney B."/>
            <person name="Konkel Z."/>
            <person name="Slot J.C."/>
            <person name="Sakamoto Y."/>
            <person name="Steenwyk J.L."/>
            <person name="Rokas A."/>
            <person name="Carro J."/>
            <person name="Camarero S."/>
            <person name="Ferreira P."/>
            <person name="Molpeceres G."/>
            <person name="Ruiz-Duenas F.J."/>
            <person name="Serrano A."/>
            <person name="Henrissat B."/>
            <person name="Drula E."/>
            <person name="Hughes K.W."/>
            <person name="Mata J.L."/>
            <person name="Ishikawa N.K."/>
            <person name="Vargas-Isla R."/>
            <person name="Ushijima S."/>
            <person name="Smith C.A."/>
            <person name="Ahrendt S."/>
            <person name="Andreopoulos W."/>
            <person name="He G."/>
            <person name="Labutti K."/>
            <person name="Lipzen A."/>
            <person name="Ng V."/>
            <person name="Sandor L."/>
            <person name="Barry K."/>
            <person name="Martinez A.T."/>
            <person name="Xiao Y."/>
            <person name="Gibbons J.G."/>
            <person name="Terashima K."/>
            <person name="Hibbett D.S."/>
            <person name="Grigoriev I.V."/>
        </authorList>
    </citation>
    <scope>NUCLEOTIDE SEQUENCE</scope>
    <source>
        <strain evidence="2">TFB9207</strain>
    </source>
</reference>
<comment type="caution">
    <text evidence="2">The sequence shown here is derived from an EMBL/GenBank/DDBJ whole genome shotgun (WGS) entry which is preliminary data.</text>
</comment>
<dbReference type="EMBL" id="MU806447">
    <property type="protein sequence ID" value="KAJ3835098.1"/>
    <property type="molecule type" value="Genomic_DNA"/>
</dbReference>
<sequence>MPLILQVPSTSVSGDMLHFMSIPAALEAGPSQKSYEEVRIDDYLLAYRTTGKPPLPCPQEPVLAHERVTGGLPPLFKPTLLPSSSSEVTEANVNEALPEWQVFAVTKPPLGPGTSSTDRLHSITAADQYAAYSFEELRCRAYLAGRVVAPPPHILSSSTSSTLHSNGIQWGGDTTETFLSINSKPEFALHSFEELRLASMKANGRDVTSKELMGVGSPASGPSIVIPPFSSSPSTSSLFATSASPATPAASSPNPPGLGASFSFSPGIRFK</sequence>
<protein>
    <submittedName>
        <fullName evidence="2">Uncharacterized protein</fullName>
    </submittedName>
</protein>
<proteinExistence type="predicted"/>
<dbReference type="Proteomes" id="UP001163846">
    <property type="component" value="Unassembled WGS sequence"/>
</dbReference>
<accession>A0AA38P2H0</accession>